<dbReference type="InterPro" id="IPR011611">
    <property type="entry name" value="PfkB_dom"/>
</dbReference>
<dbReference type="InterPro" id="IPR029056">
    <property type="entry name" value="Ribokinase-like"/>
</dbReference>
<accession>A0A0G0LXU2</accession>
<dbReference type="Proteomes" id="UP000034706">
    <property type="component" value="Unassembled WGS sequence"/>
</dbReference>
<dbReference type="GO" id="GO:0005829">
    <property type="term" value="C:cytosol"/>
    <property type="evidence" value="ECO:0007669"/>
    <property type="project" value="TreeGrafter"/>
</dbReference>
<proteinExistence type="predicted"/>
<dbReference type="PANTHER" id="PTHR46969">
    <property type="entry name" value="BIFUNCTIONAL PROTEIN HLDE"/>
    <property type="match status" value="1"/>
</dbReference>
<gene>
    <name evidence="2" type="ORF">UT16_C0004G0009</name>
</gene>
<protein>
    <submittedName>
        <fullName evidence="2">Cytidyltransferase-related domain protein</fullName>
    </submittedName>
</protein>
<evidence type="ECO:0000259" key="1">
    <source>
        <dbReference type="Pfam" id="PF00294"/>
    </source>
</evidence>
<dbReference type="EMBL" id="LBVT01000004">
    <property type="protein sequence ID" value="KKQ92855.1"/>
    <property type="molecule type" value="Genomic_DNA"/>
</dbReference>
<organism evidence="2 3">
    <name type="scientific">Candidatus Azambacteria bacterium GW2011_GWA2_39_10</name>
    <dbReference type="NCBI Taxonomy" id="1618611"/>
    <lineage>
        <taxon>Bacteria</taxon>
        <taxon>Candidatus Azamiibacteriota</taxon>
    </lineage>
</organism>
<dbReference type="GO" id="GO:0033786">
    <property type="term" value="F:heptose-1-phosphate adenylyltransferase activity"/>
    <property type="evidence" value="ECO:0007669"/>
    <property type="project" value="TreeGrafter"/>
</dbReference>
<sequence>MPSTIGNETEKWLEQFKKKNSFAAISASLEKAKDLKILLIGDTIIDEYMYCDLIGRSLKEAILRVKYLSTERFAGGVIAVANHLSSFCDNVTMLTVLGAGPENEAFIKSQLLPKVKPIFFRREDAVTVVNKRIVRQAFLEKFFGIYEINDEPIPANVETIIGESLDSLLPAHDLVIVMDYGFGLMTQAIIEKIADKSRFLALNVQTNSVNLGFNLVTKYKKADYVSESDPELRLAVGQKFTPIKELIPTVWSKMNSKLVTATLGPDGSLSYDGKNFYKVPVFNTKALDRVGAGDAYFAWSAPQAFFGANPAMVGFFGNVAGGIAIDIVCNRKPVTAEAFLNFAKTLLK</sequence>
<comment type="caution">
    <text evidence="2">The sequence shown here is derived from an EMBL/GenBank/DDBJ whole genome shotgun (WGS) entry which is preliminary data.</text>
</comment>
<dbReference type="GO" id="GO:0033785">
    <property type="term" value="F:heptose 7-phosphate kinase activity"/>
    <property type="evidence" value="ECO:0007669"/>
    <property type="project" value="TreeGrafter"/>
</dbReference>
<evidence type="ECO:0000313" key="3">
    <source>
        <dbReference type="Proteomes" id="UP000034706"/>
    </source>
</evidence>
<dbReference type="PANTHER" id="PTHR46969:SF1">
    <property type="entry name" value="BIFUNCTIONAL PROTEIN HLDE"/>
    <property type="match status" value="1"/>
</dbReference>
<reference evidence="2 3" key="1">
    <citation type="journal article" date="2015" name="Nature">
        <title>rRNA introns, odd ribosomes, and small enigmatic genomes across a large radiation of phyla.</title>
        <authorList>
            <person name="Brown C.T."/>
            <person name="Hug L.A."/>
            <person name="Thomas B.C."/>
            <person name="Sharon I."/>
            <person name="Castelle C.J."/>
            <person name="Singh A."/>
            <person name="Wilkins M.J."/>
            <person name="Williams K.H."/>
            <person name="Banfield J.F."/>
        </authorList>
    </citation>
    <scope>NUCLEOTIDE SEQUENCE [LARGE SCALE GENOMIC DNA]</scope>
</reference>
<feature type="domain" description="Carbohydrate kinase PfkB" evidence="1">
    <location>
        <begin position="220"/>
        <end position="324"/>
    </location>
</feature>
<dbReference type="AlphaFoldDB" id="A0A0G0LXU2"/>
<dbReference type="Gene3D" id="3.40.1190.20">
    <property type="match status" value="1"/>
</dbReference>
<dbReference type="Pfam" id="PF00294">
    <property type="entry name" value="PfkB"/>
    <property type="match status" value="1"/>
</dbReference>
<keyword evidence="2" id="KW-0808">Transferase</keyword>
<name>A0A0G0LXU2_9BACT</name>
<evidence type="ECO:0000313" key="2">
    <source>
        <dbReference type="EMBL" id="KKQ92855.1"/>
    </source>
</evidence>
<dbReference type="SUPFAM" id="SSF53613">
    <property type="entry name" value="Ribokinase-like"/>
    <property type="match status" value="1"/>
</dbReference>